<name>A0A024U842_9STRA</name>
<organism evidence="2">
    <name type="scientific">Aphanomyces invadans</name>
    <dbReference type="NCBI Taxonomy" id="157072"/>
    <lineage>
        <taxon>Eukaryota</taxon>
        <taxon>Sar</taxon>
        <taxon>Stramenopiles</taxon>
        <taxon>Oomycota</taxon>
        <taxon>Saprolegniomycetes</taxon>
        <taxon>Saprolegniales</taxon>
        <taxon>Verrucalvaceae</taxon>
        <taxon>Aphanomyces</taxon>
    </lineage>
</organism>
<evidence type="ECO:0000313" key="2">
    <source>
        <dbReference type="EMBL" id="ETW02067.1"/>
    </source>
</evidence>
<feature type="compositionally biased region" description="Polar residues" evidence="1">
    <location>
        <begin position="56"/>
        <end position="65"/>
    </location>
</feature>
<accession>A0A024U842</accession>
<reference evidence="2" key="1">
    <citation type="submission" date="2013-12" db="EMBL/GenBank/DDBJ databases">
        <title>The Genome Sequence of Aphanomyces invadans NJM9701.</title>
        <authorList>
            <consortium name="The Broad Institute Genomics Platform"/>
            <person name="Russ C."/>
            <person name="Tyler B."/>
            <person name="van West P."/>
            <person name="Dieguez-Uribeondo J."/>
            <person name="Young S.K."/>
            <person name="Zeng Q."/>
            <person name="Gargeya S."/>
            <person name="Fitzgerald M."/>
            <person name="Abouelleil A."/>
            <person name="Alvarado L."/>
            <person name="Chapman S.B."/>
            <person name="Gainer-Dewar J."/>
            <person name="Goldberg J."/>
            <person name="Griggs A."/>
            <person name="Gujja S."/>
            <person name="Hansen M."/>
            <person name="Howarth C."/>
            <person name="Imamovic A."/>
            <person name="Ireland A."/>
            <person name="Larimer J."/>
            <person name="McCowan C."/>
            <person name="Murphy C."/>
            <person name="Pearson M."/>
            <person name="Poon T.W."/>
            <person name="Priest M."/>
            <person name="Roberts A."/>
            <person name="Saif S."/>
            <person name="Shea T."/>
            <person name="Sykes S."/>
            <person name="Wortman J."/>
            <person name="Nusbaum C."/>
            <person name="Birren B."/>
        </authorList>
    </citation>
    <scope>NUCLEOTIDE SEQUENCE [LARGE SCALE GENOMIC DNA]</scope>
    <source>
        <strain evidence="2">NJM9701</strain>
    </source>
</reference>
<dbReference type="AlphaFoldDB" id="A0A024U842"/>
<feature type="region of interest" description="Disordered" evidence="1">
    <location>
        <begin position="44"/>
        <end position="65"/>
    </location>
</feature>
<feature type="region of interest" description="Disordered" evidence="1">
    <location>
        <begin position="79"/>
        <end position="113"/>
    </location>
</feature>
<proteinExistence type="predicted"/>
<gene>
    <name evidence="2" type="ORF">H310_05679</name>
</gene>
<dbReference type="RefSeq" id="XP_008868672.1">
    <property type="nucleotide sequence ID" value="XM_008870450.1"/>
</dbReference>
<protein>
    <submittedName>
        <fullName evidence="2">Uncharacterized protein</fullName>
    </submittedName>
</protein>
<sequence length="113" mass="12915">MQIAETGRVSVGRYCRFMNGSSIIESRFVRTIWFEFKQRAKERGEGGAKLRRHQTSAHNAIPRQNTSEGWALGWLLSSRQDQDRERSRSSQPIPTKTFGSNGDSDRSTPICRL</sequence>
<dbReference type="VEuPathDB" id="FungiDB:H310_05679"/>
<dbReference type="GeneID" id="20082729"/>
<evidence type="ECO:0000256" key="1">
    <source>
        <dbReference type="SAM" id="MobiDB-lite"/>
    </source>
</evidence>
<dbReference type="EMBL" id="KI913961">
    <property type="protein sequence ID" value="ETW02067.1"/>
    <property type="molecule type" value="Genomic_DNA"/>
</dbReference>
<feature type="compositionally biased region" description="Polar residues" evidence="1">
    <location>
        <begin position="92"/>
        <end position="102"/>
    </location>
</feature>